<accession>A0ABP0LZW4</accession>
<dbReference type="InterPro" id="IPR011990">
    <property type="entry name" value="TPR-like_helical_dom_sf"/>
</dbReference>
<evidence type="ECO:0000313" key="3">
    <source>
        <dbReference type="Proteomes" id="UP001642484"/>
    </source>
</evidence>
<evidence type="ECO:0008006" key="4">
    <source>
        <dbReference type="Google" id="ProtNLM"/>
    </source>
</evidence>
<dbReference type="Pfam" id="PF13812">
    <property type="entry name" value="PPR_3"/>
    <property type="match status" value="3"/>
</dbReference>
<organism evidence="2 3">
    <name type="scientific">Durusdinium trenchii</name>
    <dbReference type="NCBI Taxonomy" id="1381693"/>
    <lineage>
        <taxon>Eukaryota</taxon>
        <taxon>Sar</taxon>
        <taxon>Alveolata</taxon>
        <taxon>Dinophyceae</taxon>
        <taxon>Suessiales</taxon>
        <taxon>Symbiodiniaceae</taxon>
        <taxon>Durusdinium</taxon>
    </lineage>
</organism>
<dbReference type="Pfam" id="PF01535">
    <property type="entry name" value="PPR"/>
    <property type="match status" value="1"/>
</dbReference>
<keyword evidence="3" id="KW-1185">Reference proteome</keyword>
<gene>
    <name evidence="2" type="ORF">CCMP2556_LOCUS23507</name>
</gene>
<evidence type="ECO:0000256" key="1">
    <source>
        <dbReference type="ARBA" id="ARBA00022737"/>
    </source>
</evidence>
<dbReference type="InterPro" id="IPR002885">
    <property type="entry name" value="PPR_rpt"/>
</dbReference>
<name>A0ABP0LZW4_9DINO</name>
<reference evidence="2 3" key="1">
    <citation type="submission" date="2024-02" db="EMBL/GenBank/DDBJ databases">
        <authorList>
            <person name="Chen Y."/>
            <person name="Shah S."/>
            <person name="Dougan E. K."/>
            <person name="Thang M."/>
            <person name="Chan C."/>
        </authorList>
    </citation>
    <scope>NUCLEOTIDE SEQUENCE [LARGE SCALE GENOMIC DNA]</scope>
</reference>
<keyword evidence="1" id="KW-0677">Repeat</keyword>
<dbReference type="Proteomes" id="UP001642484">
    <property type="component" value="Unassembled WGS sequence"/>
</dbReference>
<proteinExistence type="predicted"/>
<dbReference type="PANTHER" id="PTHR47447:SF17">
    <property type="entry name" value="OS12G0638900 PROTEIN"/>
    <property type="match status" value="1"/>
</dbReference>
<dbReference type="PANTHER" id="PTHR47447">
    <property type="entry name" value="OS03G0856100 PROTEIN"/>
    <property type="match status" value="1"/>
</dbReference>
<evidence type="ECO:0000313" key="2">
    <source>
        <dbReference type="EMBL" id="CAK9044770.1"/>
    </source>
</evidence>
<dbReference type="Gene3D" id="1.25.40.10">
    <property type="entry name" value="Tetratricopeptide repeat domain"/>
    <property type="match status" value="2"/>
</dbReference>
<dbReference type="EMBL" id="CAXAMN010015002">
    <property type="protein sequence ID" value="CAK9044770.1"/>
    <property type="molecule type" value="Genomic_DNA"/>
</dbReference>
<comment type="caution">
    <text evidence="2">The sequence shown here is derived from an EMBL/GenBank/DDBJ whole genome shotgun (WGS) entry which is preliminary data.</text>
</comment>
<protein>
    <recommendedName>
        <fullName evidence="4">Pentatricopeptide repeat-containing protein</fullName>
    </recommendedName>
</protein>
<sequence>MQLFARGTPVFQHAKVCGYASRVAGSLRFAWQRDSKLCAVGWLVSTRHNAQDAFALPKQAPTHVLRRREGLEMYTHAGKNWGIVTNAKGEVEPTDLEVVPTLEERELVSKLRGEANKENGQWQHVLSSYSGSNPVVLTAAMHAALKKRHYEEGFQIYKKLTHMTLPSYTIAMKLLGKLGKVDEVERLWTQLIELDLVGQPQAGGRIDAAADNGDIQAAGRVLDYMKGKGIEANVLHFSSAINACANAKDQSRAEAAQGFFDQMLAAGMKPNIVTYCSLLRAFQQEPRQRLLDLLVHMKDQHVKPDSVFAESFLFIFLRQPGKGAWTTVDVIASDLRKRPLADLQVAKEFIEELRDDARPRVRLTRSCEAIDVALRRVQEEAQRSRVVKPGERKSRAADWFRSTSFSALATQDNAHVPLGQPKQVPLNVVRRKEGWGVYSPAGARFNLVVNTTENLVHEPTEEEKQLASQLKAAGNRKNRQWQAVFSKYSGSSPWVLTAAMQAALKTKDYEEGFQVYKRVRHMTLPTYTISMKLLGKLGQLDEVERLWDQLVQQNAVGQEQAGGRIDAAADNGDIQAAVRVLDYMKGKGIEAKALHFGSAINACANSKDANRAEVAQGFFDEMLRTGLTPTIVTYATVLRAFKHEPRERLLNLLVDMKDQNVRANAVFAETFLFIFLKKPPEKGCWTAQSVIASDLRKLRLADLQTAKDFIDELKHTNVNLNKSCRLIDEAIQSVLQEAHSVMGQSV</sequence>